<evidence type="ECO:0000313" key="4">
    <source>
        <dbReference type="EnsemblMetazoa" id="LLOJ003399-PA"/>
    </source>
</evidence>
<dbReference type="GO" id="GO:0034456">
    <property type="term" value="C:UTP-C complex"/>
    <property type="evidence" value="ECO:0007669"/>
    <property type="project" value="TreeGrafter"/>
</dbReference>
<dbReference type="Pfam" id="PF17406">
    <property type="entry name" value="Nrap_D5"/>
    <property type="match status" value="1"/>
</dbReference>
<evidence type="ECO:0000313" key="5">
    <source>
        <dbReference type="Proteomes" id="UP000092461"/>
    </source>
</evidence>
<keyword evidence="1" id="KW-0539">Nucleus</keyword>
<dbReference type="EnsemblMetazoa" id="LLOJ003399-RA">
    <property type="protein sequence ID" value="LLOJ003399-PA"/>
    <property type="gene ID" value="LLOJ003399"/>
</dbReference>
<dbReference type="GO" id="GO:0032040">
    <property type="term" value="C:small-subunit processome"/>
    <property type="evidence" value="ECO:0007669"/>
    <property type="project" value="TreeGrafter"/>
</dbReference>
<dbReference type="Pfam" id="PF17405">
    <property type="entry name" value="Nrap_D4"/>
    <property type="match status" value="1"/>
</dbReference>
<sequence length="219" mass="24810">MNGIEILKGGFIFRFQVAHAKELALRKQIIANGIAKQRDSPESVQFERELFILPRLSSALNGIHQQFNSFGPTVCLAKKWLYSQLFDQHLWPDECTELLVASLYTKPGASLPPFQPQAGFLRFLHLMGSTNWQNELIIVNFNESLTQDEVSKLEANFQSSRENYPPLTIVTSFDATKHSIWSKSAPILQILVRVSVLAKQLIDTVEKNLLQGIMDVEKP</sequence>
<organism evidence="4 5">
    <name type="scientific">Lutzomyia longipalpis</name>
    <name type="common">Sand fly</name>
    <dbReference type="NCBI Taxonomy" id="7200"/>
    <lineage>
        <taxon>Eukaryota</taxon>
        <taxon>Metazoa</taxon>
        <taxon>Ecdysozoa</taxon>
        <taxon>Arthropoda</taxon>
        <taxon>Hexapoda</taxon>
        <taxon>Insecta</taxon>
        <taxon>Pterygota</taxon>
        <taxon>Neoptera</taxon>
        <taxon>Endopterygota</taxon>
        <taxon>Diptera</taxon>
        <taxon>Nematocera</taxon>
        <taxon>Psychodoidea</taxon>
        <taxon>Psychodidae</taxon>
        <taxon>Lutzomyia</taxon>
        <taxon>Lutzomyia</taxon>
    </lineage>
</organism>
<dbReference type="GO" id="GO:0006364">
    <property type="term" value="P:rRNA processing"/>
    <property type="evidence" value="ECO:0007669"/>
    <property type="project" value="TreeGrafter"/>
</dbReference>
<keyword evidence="5" id="KW-1185">Reference proteome</keyword>
<dbReference type="InterPro" id="IPR005554">
    <property type="entry name" value="NOL6/Upt22"/>
</dbReference>
<dbReference type="InterPro" id="IPR035370">
    <property type="entry name" value="Nrap_D5"/>
</dbReference>
<dbReference type="InterPro" id="IPR035369">
    <property type="entry name" value="Nrap_D4"/>
</dbReference>
<feature type="domain" description="Nrap protein" evidence="2">
    <location>
        <begin position="4"/>
        <end position="65"/>
    </location>
</feature>
<protein>
    <recommendedName>
        <fullName evidence="1">Nucleolar protein 6</fullName>
    </recommendedName>
</protein>
<feature type="domain" description="Nrap protein" evidence="3">
    <location>
        <begin position="67"/>
        <end position="212"/>
    </location>
</feature>
<accession>A0A1B0CG98</accession>
<dbReference type="VEuPathDB" id="VectorBase:LLONM1_010572"/>
<dbReference type="EMBL" id="AJWK01010880">
    <property type="status" value="NOT_ANNOTATED_CDS"/>
    <property type="molecule type" value="Genomic_DNA"/>
</dbReference>
<proteinExistence type="inferred from homology"/>
<reference evidence="4" key="1">
    <citation type="submission" date="2020-05" db="UniProtKB">
        <authorList>
            <consortium name="EnsemblMetazoa"/>
        </authorList>
    </citation>
    <scope>IDENTIFICATION</scope>
    <source>
        <strain evidence="4">Jacobina</strain>
    </source>
</reference>
<evidence type="ECO:0000259" key="3">
    <source>
        <dbReference type="Pfam" id="PF17406"/>
    </source>
</evidence>
<dbReference type="EMBL" id="AJWK01010881">
    <property type="status" value="NOT_ANNOTATED_CDS"/>
    <property type="molecule type" value="Genomic_DNA"/>
</dbReference>
<evidence type="ECO:0000256" key="1">
    <source>
        <dbReference type="RuleBase" id="RU364032"/>
    </source>
</evidence>
<dbReference type="VEuPathDB" id="VectorBase:LLOJ003399"/>
<dbReference type="GO" id="GO:0032545">
    <property type="term" value="C:CURI complex"/>
    <property type="evidence" value="ECO:0007669"/>
    <property type="project" value="TreeGrafter"/>
</dbReference>
<dbReference type="GO" id="GO:0003723">
    <property type="term" value="F:RNA binding"/>
    <property type="evidence" value="ECO:0007669"/>
    <property type="project" value="UniProtKB-KW"/>
</dbReference>
<comment type="similarity">
    <text evidence="1">Belongs to the NRAP family.</text>
</comment>
<dbReference type="GO" id="GO:0006409">
    <property type="term" value="P:tRNA export from nucleus"/>
    <property type="evidence" value="ECO:0007669"/>
    <property type="project" value="TreeGrafter"/>
</dbReference>
<evidence type="ECO:0000259" key="2">
    <source>
        <dbReference type="Pfam" id="PF17405"/>
    </source>
</evidence>
<name>A0A1B0CG98_LUTLO</name>
<keyword evidence="1" id="KW-0694">RNA-binding</keyword>
<dbReference type="PANTHER" id="PTHR17972">
    <property type="entry name" value="NUCLEOLAR RNA-ASSOCIATED PROTEIN"/>
    <property type="match status" value="1"/>
</dbReference>
<dbReference type="AlphaFoldDB" id="A0A1B0CG98"/>
<dbReference type="PANTHER" id="PTHR17972:SF0">
    <property type="entry name" value="NUCLEOLAR PROTEIN 6"/>
    <property type="match status" value="1"/>
</dbReference>
<dbReference type="Proteomes" id="UP000092461">
    <property type="component" value="Unassembled WGS sequence"/>
</dbReference>
<comment type="subcellular location">
    <subcellularLocation>
        <location evidence="1">Nucleus</location>
        <location evidence="1">Nucleolus</location>
    </subcellularLocation>
</comment>